<dbReference type="Pfam" id="PF00890">
    <property type="entry name" value="FAD_binding_2"/>
    <property type="match status" value="1"/>
</dbReference>
<organism evidence="6">
    <name type="scientific">freshwater metagenome</name>
    <dbReference type="NCBI Taxonomy" id="449393"/>
    <lineage>
        <taxon>unclassified sequences</taxon>
        <taxon>metagenomes</taxon>
        <taxon>ecological metagenomes</taxon>
    </lineage>
</organism>
<evidence type="ECO:0000313" key="6">
    <source>
        <dbReference type="EMBL" id="CAB4570467.1"/>
    </source>
</evidence>
<feature type="domain" description="FAD-dependent oxidoreductase 2 FAD-binding" evidence="5">
    <location>
        <begin position="5"/>
        <end position="422"/>
    </location>
</feature>
<dbReference type="PANTHER" id="PTHR43400:SF10">
    <property type="entry name" value="3-OXOSTEROID 1-DEHYDROGENASE"/>
    <property type="match status" value="1"/>
</dbReference>
<name>A0A6J6E2H5_9ZZZZ</name>
<dbReference type="EMBL" id="CAEZTN010000014">
    <property type="protein sequence ID" value="CAB4570467.1"/>
    <property type="molecule type" value="Genomic_DNA"/>
</dbReference>
<dbReference type="InterPro" id="IPR036188">
    <property type="entry name" value="FAD/NAD-bd_sf"/>
</dbReference>
<dbReference type="PANTHER" id="PTHR43400">
    <property type="entry name" value="FUMARATE REDUCTASE"/>
    <property type="match status" value="1"/>
</dbReference>
<sequence>MEKYDLVVAGAGGGLVGAIKAAQLGVKVLLIDASPDFINTCNTSMTSGMFPASGSRWQKEKGIVDSPEIFANDIMKKTKNSGHVVATQALTNVSVEVFEWMADSLGVPWELVTDFHYPGHSVDRCLSVPGRMGQLVLGPIWKVASDQKLFDFRASTRLVDVVIKDGQVVAAVVENADGSQEEIATDNVLMATNGYGANQKLLAEHNEEVSYIYYHGSRYSKGEALQIGMKHGAGYGYLDSYQGHAAISSHAKTLVGWTTIMQGGFIVNSSGERFGDESAGYSEYAAILNDQKGNTGWIIIDNAIHEGSMLFKEYEYTAASGAIVWADSIEELATAIAVPADKLMAELENAHAVHDGKGEDRFGRKSFEKRLQAPFGAIKVRPALFHTQGGVQVNANAQVLREDGSVIKGLYAAGGAAVGISGHGSDGYLAGNGLLPAFGFSYLAAKAVASQLVSR</sequence>
<dbReference type="InterPro" id="IPR050315">
    <property type="entry name" value="FAD-oxidoreductase_2"/>
</dbReference>
<keyword evidence="3" id="KW-0274">FAD</keyword>
<evidence type="ECO:0000256" key="3">
    <source>
        <dbReference type="ARBA" id="ARBA00022827"/>
    </source>
</evidence>
<reference evidence="6" key="1">
    <citation type="submission" date="2020-05" db="EMBL/GenBank/DDBJ databases">
        <authorList>
            <person name="Chiriac C."/>
            <person name="Salcher M."/>
            <person name="Ghai R."/>
            <person name="Kavagutti S V."/>
        </authorList>
    </citation>
    <scope>NUCLEOTIDE SEQUENCE</scope>
</reference>
<evidence type="ECO:0000256" key="2">
    <source>
        <dbReference type="ARBA" id="ARBA00022630"/>
    </source>
</evidence>
<dbReference type="InterPro" id="IPR027477">
    <property type="entry name" value="Succ_DH/fumarate_Rdtase_cat_sf"/>
</dbReference>
<evidence type="ECO:0000259" key="5">
    <source>
        <dbReference type="Pfam" id="PF00890"/>
    </source>
</evidence>
<keyword evidence="4" id="KW-0560">Oxidoreductase</keyword>
<accession>A0A6J6E2H5</accession>
<dbReference type="Gene3D" id="3.50.50.60">
    <property type="entry name" value="FAD/NAD(P)-binding domain"/>
    <property type="match status" value="1"/>
</dbReference>
<dbReference type="GO" id="GO:0008202">
    <property type="term" value="P:steroid metabolic process"/>
    <property type="evidence" value="ECO:0007669"/>
    <property type="project" value="UniProtKB-ARBA"/>
</dbReference>
<protein>
    <submittedName>
        <fullName evidence="6">Unannotated protein</fullName>
    </submittedName>
</protein>
<comment type="cofactor">
    <cofactor evidence="1">
        <name>FAD</name>
        <dbReference type="ChEBI" id="CHEBI:57692"/>
    </cofactor>
</comment>
<dbReference type="SUPFAM" id="SSF51905">
    <property type="entry name" value="FAD/NAD(P)-binding domain"/>
    <property type="match status" value="1"/>
</dbReference>
<evidence type="ECO:0000256" key="1">
    <source>
        <dbReference type="ARBA" id="ARBA00001974"/>
    </source>
</evidence>
<dbReference type="GO" id="GO:0016491">
    <property type="term" value="F:oxidoreductase activity"/>
    <property type="evidence" value="ECO:0007669"/>
    <property type="project" value="UniProtKB-KW"/>
</dbReference>
<keyword evidence="2" id="KW-0285">Flavoprotein</keyword>
<dbReference type="Gene3D" id="3.90.700.10">
    <property type="entry name" value="Succinate dehydrogenase/fumarate reductase flavoprotein, catalytic domain"/>
    <property type="match status" value="1"/>
</dbReference>
<proteinExistence type="predicted"/>
<dbReference type="SUPFAM" id="SSF56425">
    <property type="entry name" value="Succinate dehydrogenase/fumarate reductase flavoprotein, catalytic domain"/>
    <property type="match status" value="1"/>
</dbReference>
<dbReference type="InterPro" id="IPR003953">
    <property type="entry name" value="FAD-dep_OxRdtase_2_FAD-bd"/>
</dbReference>
<evidence type="ECO:0000256" key="4">
    <source>
        <dbReference type="ARBA" id="ARBA00023002"/>
    </source>
</evidence>
<dbReference type="AlphaFoldDB" id="A0A6J6E2H5"/>
<gene>
    <name evidence="6" type="ORF">UFOPK1689_00633</name>
</gene>